<dbReference type="GO" id="GO:0004536">
    <property type="term" value="F:DNA nuclease activity"/>
    <property type="evidence" value="ECO:0007669"/>
    <property type="project" value="InterPro"/>
</dbReference>
<dbReference type="InterPro" id="IPR032466">
    <property type="entry name" value="Metal_Hydrolase"/>
</dbReference>
<organism evidence="4 5">
    <name type="scientific">Peloplasma aerotolerans</name>
    <dbReference type="NCBI Taxonomy" id="3044389"/>
    <lineage>
        <taxon>Bacteria</taxon>
        <taxon>Bacillati</taxon>
        <taxon>Mycoplasmatota</taxon>
        <taxon>Mollicutes</taxon>
        <taxon>Acholeplasmatales</taxon>
        <taxon>Acholeplasmataceae</taxon>
        <taxon>Peloplasma</taxon>
    </lineage>
</organism>
<keyword evidence="1 3" id="KW-0479">Metal-binding</keyword>
<dbReference type="FunFam" id="3.20.20.140:FF:000005">
    <property type="entry name" value="TatD family hydrolase"/>
    <property type="match status" value="1"/>
</dbReference>
<feature type="binding site" evidence="3">
    <location>
        <position position="8"/>
    </location>
    <ligand>
        <name>a divalent metal cation</name>
        <dbReference type="ChEBI" id="CHEBI:60240"/>
        <label>1</label>
    </ligand>
</feature>
<dbReference type="Proteomes" id="UP001431532">
    <property type="component" value="Unassembled WGS sequence"/>
</dbReference>
<protein>
    <submittedName>
        <fullName evidence="4">TatD family hydrolase</fullName>
    </submittedName>
</protein>
<dbReference type="PANTHER" id="PTHR46124">
    <property type="entry name" value="D-AMINOACYL-TRNA DEACYLASE"/>
    <property type="match status" value="1"/>
</dbReference>
<feature type="binding site" evidence="3">
    <location>
        <position position="89"/>
    </location>
    <ligand>
        <name>a divalent metal cation</name>
        <dbReference type="ChEBI" id="CHEBI:60240"/>
        <label>1</label>
    </ligand>
</feature>
<dbReference type="PIRSF" id="PIRSF005902">
    <property type="entry name" value="DNase_TatD"/>
    <property type="match status" value="1"/>
</dbReference>
<dbReference type="GO" id="GO:0016788">
    <property type="term" value="F:hydrolase activity, acting on ester bonds"/>
    <property type="evidence" value="ECO:0007669"/>
    <property type="project" value="InterPro"/>
</dbReference>
<comment type="caution">
    <text evidence="4">The sequence shown here is derived from an EMBL/GenBank/DDBJ whole genome shotgun (WGS) entry which is preliminary data.</text>
</comment>
<dbReference type="PROSITE" id="PS01091">
    <property type="entry name" value="TATD_3"/>
    <property type="match status" value="1"/>
</dbReference>
<dbReference type="GO" id="GO:0046872">
    <property type="term" value="F:metal ion binding"/>
    <property type="evidence" value="ECO:0007669"/>
    <property type="project" value="UniProtKB-KW"/>
</dbReference>
<dbReference type="NCBIfam" id="TIGR00010">
    <property type="entry name" value="YchF/TatD family DNA exonuclease"/>
    <property type="match status" value="1"/>
</dbReference>
<feature type="binding site" evidence="3">
    <location>
        <position position="125"/>
    </location>
    <ligand>
        <name>a divalent metal cation</name>
        <dbReference type="ChEBI" id="CHEBI:60240"/>
        <label>2</label>
    </ligand>
</feature>
<dbReference type="PROSITE" id="PS01137">
    <property type="entry name" value="TATD_1"/>
    <property type="match status" value="1"/>
</dbReference>
<dbReference type="SUPFAM" id="SSF51556">
    <property type="entry name" value="Metallo-dependent hydrolases"/>
    <property type="match status" value="1"/>
</dbReference>
<evidence type="ECO:0000256" key="1">
    <source>
        <dbReference type="ARBA" id="ARBA00022723"/>
    </source>
</evidence>
<dbReference type="EMBL" id="JASCXW010000030">
    <property type="protein sequence ID" value="MDI6453507.1"/>
    <property type="molecule type" value="Genomic_DNA"/>
</dbReference>
<keyword evidence="5" id="KW-1185">Reference proteome</keyword>
<dbReference type="RefSeq" id="WP_282839940.1">
    <property type="nucleotide sequence ID" value="NZ_JASCXW010000030.1"/>
</dbReference>
<dbReference type="PANTHER" id="PTHR46124:SF2">
    <property type="entry name" value="D-AMINOACYL-TRNA DEACYLASE"/>
    <property type="match status" value="1"/>
</dbReference>
<dbReference type="InterPro" id="IPR018228">
    <property type="entry name" value="DNase_TatD-rel_CS"/>
</dbReference>
<evidence type="ECO:0000313" key="5">
    <source>
        <dbReference type="Proteomes" id="UP001431532"/>
    </source>
</evidence>
<gene>
    <name evidence="4" type="ORF">QJ521_08005</name>
</gene>
<dbReference type="InterPro" id="IPR001130">
    <property type="entry name" value="TatD-like"/>
</dbReference>
<dbReference type="InterPro" id="IPR015991">
    <property type="entry name" value="TatD/YcfH-like"/>
</dbReference>
<feature type="binding site" evidence="3">
    <location>
        <position position="199"/>
    </location>
    <ligand>
        <name>a divalent metal cation</name>
        <dbReference type="ChEBI" id="CHEBI:60240"/>
        <label>1</label>
    </ligand>
</feature>
<evidence type="ECO:0000256" key="3">
    <source>
        <dbReference type="PIRSR" id="PIRSR005902-1"/>
    </source>
</evidence>
<feature type="binding site" evidence="3">
    <location>
        <position position="149"/>
    </location>
    <ligand>
        <name>a divalent metal cation</name>
        <dbReference type="ChEBI" id="CHEBI:60240"/>
        <label>2</label>
    </ligand>
</feature>
<dbReference type="GO" id="GO:0005829">
    <property type="term" value="C:cytosol"/>
    <property type="evidence" value="ECO:0007669"/>
    <property type="project" value="TreeGrafter"/>
</dbReference>
<evidence type="ECO:0000313" key="4">
    <source>
        <dbReference type="EMBL" id="MDI6453507.1"/>
    </source>
</evidence>
<reference evidence="4" key="1">
    <citation type="submission" date="2023-05" db="EMBL/GenBank/DDBJ databases">
        <title>Mariniplasma microaerophilum sp. nov., a novel anaerobic mollicute isolated from terrestrial mud volcano, Taman Peninsula, Russia.</title>
        <authorList>
            <person name="Khomyakova M.A."/>
            <person name="Merkel A.Y."/>
            <person name="Slobodkin A.I."/>
        </authorList>
    </citation>
    <scope>NUCLEOTIDE SEQUENCE</scope>
    <source>
        <strain evidence="4">M4Ah</strain>
    </source>
</reference>
<evidence type="ECO:0000256" key="2">
    <source>
        <dbReference type="ARBA" id="ARBA00022801"/>
    </source>
</evidence>
<accession>A0AAW6UAQ2</accession>
<dbReference type="AlphaFoldDB" id="A0AAW6UAQ2"/>
<keyword evidence="2 4" id="KW-0378">Hydrolase</keyword>
<dbReference type="Pfam" id="PF01026">
    <property type="entry name" value="TatD_DNase"/>
    <property type="match status" value="1"/>
</dbReference>
<name>A0AAW6UAQ2_9MOLU</name>
<proteinExistence type="predicted"/>
<dbReference type="CDD" id="cd01310">
    <property type="entry name" value="TatD_DNAse"/>
    <property type="match status" value="1"/>
</dbReference>
<sequence>MIVDTHAHLNTEEYVHDIDEVLEEAQIHGVSKVIVIGMDEASNQRAIELAKTHKMLFATVGVHPAYVDTTTTNHLEALLEEEKVVAIGECGLDLHWKQDNIKKQKEIFIQQIELAVKTKLPLIIHTRDSFEETYQCLLPYKGQVTGVFHCFSSNLEDAKRAIDLGFYIGIDGPITFKKAYDLVDVVKNTDLSYILVETDSPYLSPMPYRGKRNEPAYTKHVVKKIAELKKMTYREVSNQTTSNAHKLFNLGGLET</sequence>
<dbReference type="Gene3D" id="3.20.20.140">
    <property type="entry name" value="Metal-dependent hydrolases"/>
    <property type="match status" value="1"/>
</dbReference>
<feature type="binding site" evidence="3">
    <location>
        <position position="6"/>
    </location>
    <ligand>
        <name>a divalent metal cation</name>
        <dbReference type="ChEBI" id="CHEBI:60240"/>
        <label>1</label>
    </ligand>
</feature>